<sequence length="73" mass="7442">MVIPIAVGGNRVPGPVAIAGEGGIVWCGGLAWRGVVLSRSLVTAVWCGVAAWRRAGREEDGKRLGGVGVRGTC</sequence>
<name>A0AAN9E098_CROPI</name>
<organism evidence="1 2">
    <name type="scientific">Crotalaria pallida</name>
    <name type="common">Smooth rattlebox</name>
    <name type="synonym">Crotalaria striata</name>
    <dbReference type="NCBI Taxonomy" id="3830"/>
    <lineage>
        <taxon>Eukaryota</taxon>
        <taxon>Viridiplantae</taxon>
        <taxon>Streptophyta</taxon>
        <taxon>Embryophyta</taxon>
        <taxon>Tracheophyta</taxon>
        <taxon>Spermatophyta</taxon>
        <taxon>Magnoliopsida</taxon>
        <taxon>eudicotyledons</taxon>
        <taxon>Gunneridae</taxon>
        <taxon>Pentapetalae</taxon>
        <taxon>rosids</taxon>
        <taxon>fabids</taxon>
        <taxon>Fabales</taxon>
        <taxon>Fabaceae</taxon>
        <taxon>Papilionoideae</taxon>
        <taxon>50 kb inversion clade</taxon>
        <taxon>genistoids sensu lato</taxon>
        <taxon>core genistoids</taxon>
        <taxon>Crotalarieae</taxon>
        <taxon>Crotalaria</taxon>
    </lineage>
</organism>
<reference evidence="1 2" key="1">
    <citation type="submission" date="2024-01" db="EMBL/GenBank/DDBJ databases">
        <title>The genomes of 5 underutilized Papilionoideae crops provide insights into root nodulation and disease resistanc.</title>
        <authorList>
            <person name="Yuan L."/>
        </authorList>
    </citation>
    <scope>NUCLEOTIDE SEQUENCE [LARGE SCALE GENOMIC DNA]</scope>
    <source>
        <strain evidence="1">ZHUSHIDOU_FW_LH</strain>
        <tissue evidence="1">Leaf</tissue>
    </source>
</reference>
<keyword evidence="2" id="KW-1185">Reference proteome</keyword>
<dbReference type="Proteomes" id="UP001372338">
    <property type="component" value="Unassembled WGS sequence"/>
</dbReference>
<dbReference type="AlphaFoldDB" id="A0AAN9E098"/>
<protein>
    <submittedName>
        <fullName evidence="1">Uncharacterized protein</fullName>
    </submittedName>
</protein>
<evidence type="ECO:0000313" key="2">
    <source>
        <dbReference type="Proteomes" id="UP001372338"/>
    </source>
</evidence>
<evidence type="ECO:0000313" key="1">
    <source>
        <dbReference type="EMBL" id="KAK7243176.1"/>
    </source>
</evidence>
<proteinExistence type="predicted"/>
<gene>
    <name evidence="1" type="ORF">RIF29_37964</name>
</gene>
<dbReference type="EMBL" id="JAYWIO010000008">
    <property type="protein sequence ID" value="KAK7243176.1"/>
    <property type="molecule type" value="Genomic_DNA"/>
</dbReference>
<accession>A0AAN9E098</accession>
<comment type="caution">
    <text evidence="1">The sequence shown here is derived from an EMBL/GenBank/DDBJ whole genome shotgun (WGS) entry which is preliminary data.</text>
</comment>